<dbReference type="EMBL" id="AP018164">
    <property type="protein sequence ID" value="BAX92266.1"/>
    <property type="molecule type" value="Genomic_DNA"/>
</dbReference>
<evidence type="ECO:0000313" key="1">
    <source>
        <dbReference type="EMBL" id="BAX92266.1"/>
    </source>
</evidence>
<organism evidence="1 2">
    <name type="scientific">Mycobacterium shigaense</name>
    <dbReference type="NCBI Taxonomy" id="722731"/>
    <lineage>
        <taxon>Bacteria</taxon>
        <taxon>Bacillati</taxon>
        <taxon>Actinomycetota</taxon>
        <taxon>Actinomycetes</taxon>
        <taxon>Mycobacteriales</taxon>
        <taxon>Mycobacteriaceae</taxon>
        <taxon>Mycobacterium</taxon>
        <taxon>Mycobacterium simiae complex</taxon>
    </lineage>
</organism>
<proteinExistence type="predicted"/>
<gene>
    <name evidence="1" type="ORF">MSG_02117</name>
</gene>
<dbReference type="Proteomes" id="UP000217736">
    <property type="component" value="Chromosome"/>
</dbReference>
<dbReference type="KEGG" id="mshg:MSG_02117"/>
<dbReference type="AlphaFoldDB" id="A0A1Z4EH68"/>
<accession>A0A1Z4EH68</accession>
<evidence type="ECO:0000313" key="2">
    <source>
        <dbReference type="Proteomes" id="UP000217736"/>
    </source>
</evidence>
<name>A0A1Z4EH68_9MYCO</name>
<protein>
    <submittedName>
        <fullName evidence="1">Uncharacterized protein</fullName>
    </submittedName>
</protein>
<keyword evidence="2" id="KW-1185">Reference proteome</keyword>
<sequence>MYLMTSLQAMGFNLKFAYPNGIRPESIETMR</sequence>
<reference evidence="2" key="1">
    <citation type="submission" date="2017-06" db="EMBL/GenBank/DDBJ databases">
        <title>Complete Genome Sequence of Mycobacterium shigaense.</title>
        <authorList>
            <person name="Fukano H."/>
            <person name="Yoshida M."/>
            <person name="Kazumi Y."/>
            <person name="Ogura Y."/>
            <person name="Mitarai S."/>
            <person name="Hayashi T."/>
            <person name="Hoshino Y."/>
        </authorList>
    </citation>
    <scope>NUCLEOTIDE SEQUENCE [LARGE SCALE GENOMIC DNA]</scope>
    <source>
        <strain evidence="2">UN-152</strain>
    </source>
</reference>